<dbReference type="WBParaSite" id="maker-unitig_38287-snap-gene-0.2-mRNA-1">
    <property type="protein sequence ID" value="maker-unitig_38287-snap-gene-0.2-mRNA-1"/>
    <property type="gene ID" value="maker-unitig_38287-snap-gene-0.2"/>
</dbReference>
<sequence>PPNSPAADSSMASKASNKKGSLTRAVNIPLARLGRGLAASAELDHCSKELRLRCAHSRQSPKCTSQQLPRPLRQLPEVLSGLPAFPHRPLRFLSAYILGGAYLFVYLEKGHSINVNREHSDIANVTKPVIAADPVGAQGLRAPVLAGFQKSDEHKRDWRLQAAVSALERVGSQHQDAPIDASRAARMRTPAAVQHELKRFSAAELRAPSSRTSKDTAEIQESLHYIKLHYLVFPRRQKRLSASVLPARSLWRKSPLGNASLTSERTTRVFAPDMAAHIGRMLGDFQRQPATTGPGTRRQM</sequence>
<name>A0A1I8FK53_9PLAT</name>
<evidence type="ECO:0000256" key="1">
    <source>
        <dbReference type="SAM" id="MobiDB-lite"/>
    </source>
</evidence>
<organism evidence="2 3">
    <name type="scientific">Macrostomum lignano</name>
    <dbReference type="NCBI Taxonomy" id="282301"/>
    <lineage>
        <taxon>Eukaryota</taxon>
        <taxon>Metazoa</taxon>
        <taxon>Spiralia</taxon>
        <taxon>Lophotrochozoa</taxon>
        <taxon>Platyhelminthes</taxon>
        <taxon>Rhabditophora</taxon>
        <taxon>Macrostomorpha</taxon>
        <taxon>Macrostomida</taxon>
        <taxon>Macrostomidae</taxon>
        <taxon>Macrostomum</taxon>
    </lineage>
</organism>
<accession>A0A1I8FK53</accession>
<reference evidence="3" key="1">
    <citation type="submission" date="2016-11" db="UniProtKB">
        <authorList>
            <consortium name="WormBaseParasite"/>
        </authorList>
    </citation>
    <scope>IDENTIFICATION</scope>
</reference>
<evidence type="ECO:0000313" key="2">
    <source>
        <dbReference type="Proteomes" id="UP000095280"/>
    </source>
</evidence>
<dbReference type="Proteomes" id="UP000095280">
    <property type="component" value="Unplaced"/>
</dbReference>
<dbReference type="AlphaFoldDB" id="A0A1I8FK53"/>
<evidence type="ECO:0000313" key="3">
    <source>
        <dbReference type="WBParaSite" id="maker-unitig_38287-snap-gene-0.2-mRNA-1"/>
    </source>
</evidence>
<proteinExistence type="predicted"/>
<keyword evidence="2" id="KW-1185">Reference proteome</keyword>
<protein>
    <submittedName>
        <fullName evidence="3">Transmembrane protein</fullName>
    </submittedName>
</protein>
<feature type="region of interest" description="Disordered" evidence="1">
    <location>
        <begin position="1"/>
        <end position="20"/>
    </location>
</feature>